<reference evidence="2" key="1">
    <citation type="submission" date="2016-10" db="EMBL/GenBank/DDBJ databases">
        <title>Sequence of Gallionella enrichment culture.</title>
        <authorList>
            <person name="Poehlein A."/>
            <person name="Muehling M."/>
            <person name="Daniel R."/>
        </authorList>
    </citation>
    <scope>NUCLEOTIDE SEQUENCE</scope>
</reference>
<dbReference type="InterPro" id="IPR000073">
    <property type="entry name" value="AB_hydrolase_1"/>
</dbReference>
<organism evidence="2">
    <name type="scientific">mine drainage metagenome</name>
    <dbReference type="NCBI Taxonomy" id="410659"/>
    <lineage>
        <taxon>unclassified sequences</taxon>
        <taxon>metagenomes</taxon>
        <taxon>ecological metagenomes</taxon>
    </lineage>
</organism>
<protein>
    <submittedName>
        <fullName evidence="2">Thermostable monoacylglycerol lipase</fullName>
        <ecNumber evidence="2">3.1.1.23</ecNumber>
    </submittedName>
</protein>
<dbReference type="InterPro" id="IPR029058">
    <property type="entry name" value="AB_hydrolase_fold"/>
</dbReference>
<proteinExistence type="predicted"/>
<dbReference type="InterPro" id="IPR012354">
    <property type="entry name" value="Esterase_lipase"/>
</dbReference>
<comment type="caution">
    <text evidence="2">The sequence shown here is derived from an EMBL/GenBank/DDBJ whole genome shotgun (WGS) entry which is preliminary data.</text>
</comment>
<dbReference type="GO" id="GO:0016020">
    <property type="term" value="C:membrane"/>
    <property type="evidence" value="ECO:0007669"/>
    <property type="project" value="TreeGrafter"/>
</dbReference>
<keyword evidence="2" id="KW-0378">Hydrolase</keyword>
<dbReference type="EMBL" id="MLJW01000109">
    <property type="protein sequence ID" value="OIQ99199.1"/>
    <property type="molecule type" value="Genomic_DNA"/>
</dbReference>
<dbReference type="PIRSF" id="PIRSF017388">
    <property type="entry name" value="Esterase_lipase"/>
    <property type="match status" value="1"/>
</dbReference>
<dbReference type="Gene3D" id="3.40.50.1820">
    <property type="entry name" value="alpha/beta hydrolase"/>
    <property type="match status" value="1"/>
</dbReference>
<dbReference type="InterPro" id="IPR022742">
    <property type="entry name" value="Hydrolase_4"/>
</dbReference>
<dbReference type="PANTHER" id="PTHR43798">
    <property type="entry name" value="MONOACYLGLYCEROL LIPASE"/>
    <property type="match status" value="1"/>
</dbReference>
<name>A0A1J5S503_9ZZZZ</name>
<feature type="domain" description="Serine aminopeptidase S33" evidence="1">
    <location>
        <begin position="6"/>
        <end position="239"/>
    </location>
</feature>
<dbReference type="EC" id="3.1.1.23" evidence="2"/>
<evidence type="ECO:0000313" key="2">
    <source>
        <dbReference type="EMBL" id="OIQ99199.1"/>
    </source>
</evidence>
<dbReference type="Pfam" id="PF12146">
    <property type="entry name" value="Hydrolase_4"/>
    <property type="match status" value="1"/>
</dbReference>
<dbReference type="SUPFAM" id="SSF53474">
    <property type="entry name" value="alpha/beta-Hydrolases"/>
    <property type="match status" value="1"/>
</dbReference>
<sequence>MNKVPAVLLLHGLWSSPSEMLPVANALRRSGYRVEIPEIVGYTYAAETRVRPWRDWLRAALAAFDALAAEHESVFVGGLCVGGMLSLAVAAHRPGKVKALSILSPSVFFDGWGVPRLTRLRHIGYYSPFRYFWKVQEQEPFGVKNPLIRRWIAREMENRKVSAAGAAALPLTGLHESERLLAVVKRLLPDIAAPTLIIHAREDEISTLRSPHFLLERLGSRVKHLRVLENSYHMVTLDNERQQVAAYVNDFFLGQATLPESSVLPFMPKTRVA</sequence>
<evidence type="ECO:0000259" key="1">
    <source>
        <dbReference type="Pfam" id="PF12146"/>
    </source>
</evidence>
<dbReference type="GO" id="GO:0047372">
    <property type="term" value="F:monoacylglycerol lipase activity"/>
    <property type="evidence" value="ECO:0007669"/>
    <property type="project" value="UniProtKB-EC"/>
</dbReference>
<gene>
    <name evidence="2" type="ORF">GALL_187810</name>
</gene>
<dbReference type="PANTHER" id="PTHR43798:SF33">
    <property type="entry name" value="HYDROLASE, PUTATIVE (AFU_ORTHOLOGUE AFUA_2G14860)-RELATED"/>
    <property type="match status" value="1"/>
</dbReference>
<dbReference type="PRINTS" id="PR00111">
    <property type="entry name" value="ABHYDROLASE"/>
</dbReference>
<dbReference type="AlphaFoldDB" id="A0A1J5S503"/>
<accession>A0A1J5S503</accession>
<dbReference type="InterPro" id="IPR050266">
    <property type="entry name" value="AB_hydrolase_sf"/>
</dbReference>